<dbReference type="SUPFAM" id="SSF53335">
    <property type="entry name" value="S-adenosyl-L-methionine-dependent methyltransferases"/>
    <property type="match status" value="1"/>
</dbReference>
<dbReference type="Gene3D" id="3.10.290.10">
    <property type="entry name" value="RNA-binding S4 domain"/>
    <property type="match status" value="1"/>
</dbReference>
<feature type="compositionally biased region" description="Acidic residues" evidence="4">
    <location>
        <begin position="329"/>
        <end position="344"/>
    </location>
</feature>
<feature type="domain" description="RNA-binding S4" evidence="5">
    <location>
        <begin position="13"/>
        <end position="79"/>
    </location>
</feature>
<protein>
    <submittedName>
        <fullName evidence="6">Hemolysin A</fullName>
    </submittedName>
</protein>
<dbReference type="GO" id="GO:0032259">
    <property type="term" value="P:methylation"/>
    <property type="evidence" value="ECO:0007669"/>
    <property type="project" value="InterPro"/>
</dbReference>
<dbReference type="GO" id="GO:0008168">
    <property type="term" value="F:methyltransferase activity"/>
    <property type="evidence" value="ECO:0007669"/>
    <property type="project" value="InterPro"/>
</dbReference>
<dbReference type="InterPro" id="IPR002942">
    <property type="entry name" value="S4_RNA-bd"/>
</dbReference>
<sequence length="344" mass="35520">MTRTRRPVAVRRTRLDRELVRRGLVRSREQASEAITGGRVRVSGRQATKLATVVDDTTPIVIVAGDDPGYASRGAHKLLAALSTFGGSAAGSAAEDAGGSRLRLRVAGRRCLDAGASTGGFTDVLLRHDAAEVVAVDVGYGQLAWQLRTDPRVAVLERTNVRFLTAEAIGGPVDVVVADLSFISLRLVLPALRECARPDADFVVLVKPQFEVGRADLGPGGVVRDVALHARAVREVADAGARLSLGVRGVVASPLPGPAGNVEYLLWLAGDAPPMPPPRLTEAITSAIAAGPAGGSAGAPAAVSADGESGSVRSEASAPCADPAFPAEPDPDSEPSTECDEGRR</sequence>
<dbReference type="Pfam" id="PF01728">
    <property type="entry name" value="FtsJ"/>
    <property type="match status" value="1"/>
</dbReference>
<dbReference type="Proteomes" id="UP000199013">
    <property type="component" value="Unassembled WGS sequence"/>
</dbReference>
<dbReference type="GO" id="GO:0003723">
    <property type="term" value="F:RNA binding"/>
    <property type="evidence" value="ECO:0007669"/>
    <property type="project" value="UniProtKB-KW"/>
</dbReference>
<feature type="region of interest" description="Disordered" evidence="4">
    <location>
        <begin position="292"/>
        <end position="344"/>
    </location>
</feature>
<gene>
    <name evidence="6" type="ORF">FDG2_4851</name>
</gene>
<feature type="compositionally biased region" description="Low complexity" evidence="4">
    <location>
        <begin position="318"/>
        <end position="327"/>
    </location>
</feature>
<evidence type="ECO:0000256" key="4">
    <source>
        <dbReference type="SAM" id="MobiDB-lite"/>
    </source>
</evidence>
<organism evidence="6 7">
    <name type="scientific">Candidatus Protofrankia californiensis</name>
    <dbReference type="NCBI Taxonomy" id="1839754"/>
    <lineage>
        <taxon>Bacteria</taxon>
        <taxon>Bacillati</taxon>
        <taxon>Actinomycetota</taxon>
        <taxon>Actinomycetes</taxon>
        <taxon>Frankiales</taxon>
        <taxon>Frankiaceae</taxon>
        <taxon>Protofrankia</taxon>
    </lineage>
</organism>
<dbReference type="AlphaFoldDB" id="A0A1C3P901"/>
<dbReference type="NCBIfam" id="TIGR00478">
    <property type="entry name" value="tly"/>
    <property type="match status" value="1"/>
</dbReference>
<keyword evidence="1 3" id="KW-0694">RNA-binding</keyword>
<dbReference type="PANTHER" id="PTHR32319">
    <property type="entry name" value="BACTERIAL HEMOLYSIN-LIKE PROTEIN"/>
    <property type="match status" value="1"/>
</dbReference>
<name>A0A1C3P901_9ACTN</name>
<keyword evidence="7" id="KW-1185">Reference proteome</keyword>
<evidence type="ECO:0000313" key="6">
    <source>
        <dbReference type="EMBL" id="SBW26313.1"/>
    </source>
</evidence>
<dbReference type="InterPro" id="IPR004538">
    <property type="entry name" value="Hemolysin_A/TlyA"/>
</dbReference>
<dbReference type="InterPro" id="IPR036986">
    <property type="entry name" value="S4_RNA-bd_sf"/>
</dbReference>
<accession>A0A1C3P901</accession>
<dbReference type="EMBL" id="FLUV01002039">
    <property type="protein sequence ID" value="SBW26313.1"/>
    <property type="molecule type" value="Genomic_DNA"/>
</dbReference>
<reference evidence="7" key="1">
    <citation type="submission" date="2016-02" db="EMBL/GenBank/DDBJ databases">
        <authorList>
            <person name="Wibberg D."/>
        </authorList>
    </citation>
    <scope>NUCLEOTIDE SEQUENCE [LARGE SCALE GENOMIC DNA]</scope>
</reference>
<dbReference type="InterPro" id="IPR002877">
    <property type="entry name" value="RNA_MeTrfase_FtsJ_dom"/>
</dbReference>
<dbReference type="CDD" id="cd00165">
    <property type="entry name" value="S4"/>
    <property type="match status" value="1"/>
</dbReference>
<dbReference type="SUPFAM" id="SSF55174">
    <property type="entry name" value="Alpha-L RNA-binding motif"/>
    <property type="match status" value="1"/>
</dbReference>
<proteinExistence type="inferred from homology"/>
<evidence type="ECO:0000256" key="2">
    <source>
        <dbReference type="ARBA" id="ARBA00029460"/>
    </source>
</evidence>
<dbReference type="Pfam" id="PF01479">
    <property type="entry name" value="S4"/>
    <property type="match status" value="1"/>
</dbReference>
<comment type="similarity">
    <text evidence="2">Belongs to the TlyA family.</text>
</comment>
<evidence type="ECO:0000259" key="5">
    <source>
        <dbReference type="SMART" id="SM00363"/>
    </source>
</evidence>
<evidence type="ECO:0000256" key="1">
    <source>
        <dbReference type="ARBA" id="ARBA00022884"/>
    </source>
</evidence>
<dbReference type="SMART" id="SM00363">
    <property type="entry name" value="S4"/>
    <property type="match status" value="1"/>
</dbReference>
<dbReference type="CDD" id="cd02440">
    <property type="entry name" value="AdoMet_MTases"/>
    <property type="match status" value="1"/>
</dbReference>
<dbReference type="PROSITE" id="PS50889">
    <property type="entry name" value="S4"/>
    <property type="match status" value="1"/>
</dbReference>
<evidence type="ECO:0000313" key="7">
    <source>
        <dbReference type="Proteomes" id="UP000199013"/>
    </source>
</evidence>
<dbReference type="Gene3D" id="3.40.50.150">
    <property type="entry name" value="Vaccinia Virus protein VP39"/>
    <property type="match status" value="1"/>
</dbReference>
<dbReference type="InterPro" id="IPR047048">
    <property type="entry name" value="TlyA"/>
</dbReference>
<dbReference type="InterPro" id="IPR029063">
    <property type="entry name" value="SAM-dependent_MTases_sf"/>
</dbReference>
<evidence type="ECO:0000256" key="3">
    <source>
        <dbReference type="PROSITE-ProRule" id="PRU00182"/>
    </source>
</evidence>
<dbReference type="PANTHER" id="PTHR32319:SF0">
    <property type="entry name" value="BACTERIAL HEMOLYSIN-LIKE PROTEIN"/>
    <property type="match status" value="1"/>
</dbReference>